<proteinExistence type="predicted"/>
<accession>A0A1M4Z403</accession>
<dbReference type="EMBL" id="FQVA01000001">
    <property type="protein sequence ID" value="SHF12750.1"/>
    <property type="molecule type" value="Genomic_DNA"/>
</dbReference>
<keyword evidence="1" id="KW-0732">Signal</keyword>
<feature type="chain" id="PRO_5012251449" description="LTXXQ motif family protein" evidence="1">
    <location>
        <begin position="32"/>
        <end position="148"/>
    </location>
</feature>
<dbReference type="AlphaFoldDB" id="A0A1M4Z403"/>
<reference evidence="3" key="1">
    <citation type="submission" date="2016-11" db="EMBL/GenBank/DDBJ databases">
        <authorList>
            <person name="Varghese N."/>
            <person name="Submissions S."/>
        </authorList>
    </citation>
    <scope>NUCLEOTIDE SEQUENCE [LARGE SCALE GENOMIC DNA]</scope>
    <source>
        <strain evidence="3">CGMCC 1.7063</strain>
    </source>
</reference>
<dbReference type="OrthoDB" id="5734558at2"/>
<dbReference type="STRING" id="494016.SAMN04487965_1430"/>
<evidence type="ECO:0000256" key="1">
    <source>
        <dbReference type="SAM" id="SignalP"/>
    </source>
</evidence>
<evidence type="ECO:0008006" key="4">
    <source>
        <dbReference type="Google" id="ProtNLM"/>
    </source>
</evidence>
<dbReference type="Proteomes" id="UP000184170">
    <property type="component" value="Unassembled WGS sequence"/>
</dbReference>
<gene>
    <name evidence="2" type="ORF">SAMN04487965_1430</name>
</gene>
<protein>
    <recommendedName>
        <fullName evidence="4">LTXXQ motif family protein</fullName>
    </recommendedName>
</protein>
<sequence length="148" mass="17202">MQTFTRAGTTARLLALLFSLSVFFCAPQLQAADEDAEGDFWEKYDDIADWVSLRLKLTPEQEKSVLPILSGNFERRLELLKKYGFSPSKRPKLSRVQKEEIDARMIGIGADTRARLVPILDEKQLAELKKIQEEFHLDFRRRLFKDKL</sequence>
<dbReference type="RefSeq" id="WP_073273098.1">
    <property type="nucleotide sequence ID" value="NZ_FQVA01000001.1"/>
</dbReference>
<evidence type="ECO:0000313" key="3">
    <source>
        <dbReference type="Proteomes" id="UP000184170"/>
    </source>
</evidence>
<organism evidence="2 3">
    <name type="scientific">Microbulbifer donghaiensis</name>
    <dbReference type="NCBI Taxonomy" id="494016"/>
    <lineage>
        <taxon>Bacteria</taxon>
        <taxon>Pseudomonadati</taxon>
        <taxon>Pseudomonadota</taxon>
        <taxon>Gammaproteobacteria</taxon>
        <taxon>Cellvibrionales</taxon>
        <taxon>Microbulbiferaceae</taxon>
        <taxon>Microbulbifer</taxon>
    </lineage>
</organism>
<evidence type="ECO:0000313" key="2">
    <source>
        <dbReference type="EMBL" id="SHF12750.1"/>
    </source>
</evidence>
<name>A0A1M4Z403_9GAMM</name>
<keyword evidence="3" id="KW-1185">Reference proteome</keyword>
<feature type="signal peptide" evidence="1">
    <location>
        <begin position="1"/>
        <end position="31"/>
    </location>
</feature>